<feature type="domain" description="MOSC" evidence="2">
    <location>
        <begin position="38"/>
        <end position="175"/>
    </location>
</feature>
<sequence length="223" mass="23866">MQPPHVLSVNLGKGVVQPHASGPTTAIDKGPVPAGSLVEIRDPGPKRGGLGSGVVGDDIGDARHHGGSRQAVYAYAREDQQWWEEQLGRPIPPGTFGENLTTVGIDTTHARIGEVWRLGDVVLRVEVPRIPCATFAGHMGVRGWVKKFADEGRTGAYLSVVTPGAITPGVEVEVERPDHDIDLLLSFRAAMGDPEAAARVLGARVLHPDEHAWLADKVARRSR</sequence>
<dbReference type="InterPro" id="IPR011037">
    <property type="entry name" value="Pyrv_Knase-like_insert_dom_sf"/>
</dbReference>
<dbReference type="PANTHER" id="PTHR30212:SF2">
    <property type="entry name" value="PROTEIN YIIM"/>
    <property type="match status" value="1"/>
</dbReference>
<comment type="caution">
    <text evidence="3">The sequence shown here is derived from an EMBL/GenBank/DDBJ whole genome shotgun (WGS) entry which is preliminary data.</text>
</comment>
<dbReference type="Pfam" id="PF03473">
    <property type="entry name" value="MOSC"/>
    <property type="match status" value="1"/>
</dbReference>
<evidence type="ECO:0000313" key="4">
    <source>
        <dbReference type="Proteomes" id="UP001150259"/>
    </source>
</evidence>
<dbReference type="Gene3D" id="2.40.33.20">
    <property type="entry name" value="PK beta-barrel domain-like"/>
    <property type="match status" value="1"/>
</dbReference>
<name>A0ABT5GMF5_9MICO</name>
<reference evidence="3 4" key="1">
    <citation type="submission" date="2022-11" db="EMBL/GenBank/DDBJ databases">
        <title>Anaerobic phenanthrene biodegradation by a DNRA strain PheN6.</title>
        <authorList>
            <person name="Zhang Z."/>
        </authorList>
    </citation>
    <scope>NUCLEOTIDE SEQUENCE [LARGE SCALE GENOMIC DNA]</scope>
    <source>
        <strain evidence="3 4">PheN6</strain>
    </source>
</reference>
<organism evidence="3 4">
    <name type="scientific">Intrasporangium calvum</name>
    <dbReference type="NCBI Taxonomy" id="53358"/>
    <lineage>
        <taxon>Bacteria</taxon>
        <taxon>Bacillati</taxon>
        <taxon>Actinomycetota</taxon>
        <taxon>Actinomycetes</taxon>
        <taxon>Micrococcales</taxon>
        <taxon>Intrasporangiaceae</taxon>
        <taxon>Intrasporangium</taxon>
    </lineage>
</organism>
<dbReference type="SUPFAM" id="SSF50800">
    <property type="entry name" value="PK beta-barrel domain-like"/>
    <property type="match status" value="1"/>
</dbReference>
<dbReference type="Proteomes" id="UP001150259">
    <property type="component" value="Unassembled WGS sequence"/>
</dbReference>
<evidence type="ECO:0000313" key="3">
    <source>
        <dbReference type="EMBL" id="MDC5698851.1"/>
    </source>
</evidence>
<keyword evidence="4" id="KW-1185">Reference proteome</keyword>
<dbReference type="InterPro" id="IPR005302">
    <property type="entry name" value="MoCF_Sase_C"/>
</dbReference>
<dbReference type="PANTHER" id="PTHR30212">
    <property type="entry name" value="PROTEIN YIIM"/>
    <property type="match status" value="1"/>
</dbReference>
<dbReference type="RefSeq" id="WP_272463415.1">
    <property type="nucleotide sequence ID" value="NZ_JAPFQL010000088.1"/>
</dbReference>
<evidence type="ECO:0000259" key="2">
    <source>
        <dbReference type="PROSITE" id="PS51340"/>
    </source>
</evidence>
<gene>
    <name evidence="3" type="ORF">OO014_16480</name>
</gene>
<dbReference type="InterPro" id="IPR052353">
    <property type="entry name" value="Benzoxazolinone_Detox_Enz"/>
</dbReference>
<dbReference type="EMBL" id="JAPFQL010000088">
    <property type="protein sequence ID" value="MDC5698851.1"/>
    <property type="molecule type" value="Genomic_DNA"/>
</dbReference>
<protein>
    <submittedName>
        <fullName evidence="3">MOSC domain-containing protein</fullName>
    </submittedName>
</protein>
<evidence type="ECO:0000256" key="1">
    <source>
        <dbReference type="SAM" id="MobiDB-lite"/>
    </source>
</evidence>
<dbReference type="PROSITE" id="PS51340">
    <property type="entry name" value="MOSC"/>
    <property type="match status" value="1"/>
</dbReference>
<proteinExistence type="predicted"/>
<feature type="region of interest" description="Disordered" evidence="1">
    <location>
        <begin position="15"/>
        <end position="35"/>
    </location>
</feature>
<accession>A0ABT5GMF5</accession>